<evidence type="ECO:0000313" key="3">
    <source>
        <dbReference type="EMBL" id="GMR41860.1"/>
    </source>
</evidence>
<dbReference type="Pfam" id="PF03114">
    <property type="entry name" value="BAR"/>
    <property type="match status" value="1"/>
</dbReference>
<evidence type="ECO:0000256" key="1">
    <source>
        <dbReference type="SAM" id="MobiDB-lite"/>
    </source>
</evidence>
<protein>
    <recommendedName>
        <fullName evidence="2">BAR domain-containing protein</fullName>
    </recommendedName>
</protein>
<feature type="compositionally biased region" description="Low complexity" evidence="1">
    <location>
        <begin position="9"/>
        <end position="21"/>
    </location>
</feature>
<feature type="compositionally biased region" description="Basic and acidic residues" evidence="1">
    <location>
        <begin position="22"/>
        <end position="32"/>
    </location>
</feature>
<dbReference type="InterPro" id="IPR004148">
    <property type="entry name" value="BAR_dom"/>
</dbReference>
<sequence length="291" mass="33186">MSSGRSADGASPGKGKGISPKPGEKDKKKEDGVMSCDMTEQNKPVNEQIRAEAEKELKKKNVLTKTFHKVAEKVGLAERTTVSELLTAEAKNVDGYRNILQNLCDSMVVMVQPYKDSPKSNAVDSPTLKLKFALCAFKAHLKGNSDKKQAIEIVENMLKNMEERDKEMWNDEEKAMERLRGYVTTEREAQAEQMRAMEDACLNMDQARQAVKHAKTNEELEKKGCMYQMAIQTFDENAQNLHQSYTDLPYVKRLHQYDFINFLRIYENRFTANYSTVSQAADELRKNKLIP</sequence>
<evidence type="ECO:0000313" key="4">
    <source>
        <dbReference type="Proteomes" id="UP001328107"/>
    </source>
</evidence>
<dbReference type="Gene3D" id="1.20.1270.60">
    <property type="entry name" value="Arfaptin homology (AH) domain/BAR domain"/>
    <property type="match status" value="1"/>
</dbReference>
<dbReference type="InterPro" id="IPR027267">
    <property type="entry name" value="AH/BAR_dom_sf"/>
</dbReference>
<dbReference type="GO" id="GO:0005737">
    <property type="term" value="C:cytoplasm"/>
    <property type="evidence" value="ECO:0007669"/>
    <property type="project" value="InterPro"/>
</dbReference>
<evidence type="ECO:0000259" key="2">
    <source>
        <dbReference type="Pfam" id="PF03114"/>
    </source>
</evidence>
<name>A0AAN4ZQD9_9BILA</name>
<comment type="caution">
    <text evidence="3">The sequence shown here is derived from an EMBL/GenBank/DDBJ whole genome shotgun (WGS) entry which is preliminary data.</text>
</comment>
<organism evidence="3 4">
    <name type="scientific">Pristionchus mayeri</name>
    <dbReference type="NCBI Taxonomy" id="1317129"/>
    <lineage>
        <taxon>Eukaryota</taxon>
        <taxon>Metazoa</taxon>
        <taxon>Ecdysozoa</taxon>
        <taxon>Nematoda</taxon>
        <taxon>Chromadorea</taxon>
        <taxon>Rhabditida</taxon>
        <taxon>Rhabditina</taxon>
        <taxon>Diplogasteromorpha</taxon>
        <taxon>Diplogasteroidea</taxon>
        <taxon>Neodiplogasteridae</taxon>
        <taxon>Pristionchus</taxon>
    </lineage>
</organism>
<feature type="domain" description="BAR" evidence="2">
    <location>
        <begin position="58"/>
        <end position="257"/>
    </location>
</feature>
<keyword evidence="4" id="KW-1185">Reference proteome</keyword>
<reference evidence="4" key="1">
    <citation type="submission" date="2022-10" db="EMBL/GenBank/DDBJ databases">
        <title>Genome assembly of Pristionchus species.</title>
        <authorList>
            <person name="Yoshida K."/>
            <person name="Sommer R.J."/>
        </authorList>
    </citation>
    <scope>NUCLEOTIDE SEQUENCE [LARGE SCALE GENOMIC DNA]</scope>
    <source>
        <strain evidence="4">RS5460</strain>
    </source>
</reference>
<dbReference type="EMBL" id="BTRK01000003">
    <property type="protein sequence ID" value="GMR41860.1"/>
    <property type="molecule type" value="Genomic_DNA"/>
</dbReference>
<accession>A0AAN4ZQD9</accession>
<gene>
    <name evidence="3" type="ORF">PMAYCL1PPCAC_12055</name>
</gene>
<proteinExistence type="predicted"/>
<dbReference type="SUPFAM" id="SSF103657">
    <property type="entry name" value="BAR/IMD domain-like"/>
    <property type="match status" value="1"/>
</dbReference>
<dbReference type="Proteomes" id="UP001328107">
    <property type="component" value="Unassembled WGS sequence"/>
</dbReference>
<dbReference type="AlphaFoldDB" id="A0AAN4ZQD9"/>
<feature type="region of interest" description="Disordered" evidence="1">
    <location>
        <begin position="1"/>
        <end position="42"/>
    </location>
</feature>